<proteinExistence type="inferred from homology"/>
<feature type="domain" description="Acyl-CoA thioesterase-like N-terminal HotDog" evidence="6">
    <location>
        <begin position="67"/>
        <end position="143"/>
    </location>
</feature>
<dbReference type="CDD" id="cd03445">
    <property type="entry name" value="Thioesterase_II_repeat2"/>
    <property type="match status" value="1"/>
</dbReference>
<evidence type="ECO:0000256" key="2">
    <source>
        <dbReference type="ARBA" id="ARBA00011881"/>
    </source>
</evidence>
<evidence type="ECO:0000259" key="6">
    <source>
        <dbReference type="Pfam" id="PF13622"/>
    </source>
</evidence>
<evidence type="ECO:0000256" key="1">
    <source>
        <dbReference type="ARBA" id="ARBA00006538"/>
    </source>
</evidence>
<organism evidence="7">
    <name type="scientific">Enterobius vermicularis</name>
    <name type="common">Human pinworm</name>
    <dbReference type="NCBI Taxonomy" id="51028"/>
    <lineage>
        <taxon>Eukaryota</taxon>
        <taxon>Metazoa</taxon>
        <taxon>Ecdysozoa</taxon>
        <taxon>Nematoda</taxon>
        <taxon>Chromadorea</taxon>
        <taxon>Rhabditida</taxon>
        <taxon>Spirurina</taxon>
        <taxon>Oxyuridomorpha</taxon>
        <taxon>Oxyuroidea</taxon>
        <taxon>Oxyuridae</taxon>
        <taxon>Enterobius</taxon>
    </lineage>
</organism>
<dbReference type="Pfam" id="PF13622">
    <property type="entry name" value="4HBT_3"/>
    <property type="match status" value="1"/>
</dbReference>
<dbReference type="PANTHER" id="PTHR11066">
    <property type="entry name" value="ACYL-COA THIOESTERASE"/>
    <property type="match status" value="1"/>
</dbReference>
<dbReference type="GO" id="GO:0005782">
    <property type="term" value="C:peroxisomal matrix"/>
    <property type="evidence" value="ECO:0007669"/>
    <property type="project" value="TreeGrafter"/>
</dbReference>
<accession>A0A0N4VAA2</accession>
<sequence length="336" mass="38059">LQHDGSAVANYQVTRPIALTNVTHVQISSRADDIRAGLIDTFLNLEMIDNDIYLSRHLLKGRQSIPAVYGGQVIGQALAAAAATVDDSFKPHSFHSYFIQAGSVHKPILYMIDRVSDRRSFCTRIVKAVQSGKAIFTCQASFHKDEPDAIAHQHKMPDVSPPEKLIDYVDLMEKYSTDSSVRPAIREILKYRFKEISPAFDRIFQLRPVDPERYVLDLDGKGIEPRTYLWLRAKENIGDDPRLHQCVAAYISDCTMLDTAMKSHTSDGFAPTMAFSLDHCIWMHSSEFRVDEWMLYENYRGSRGFTEGRLWSRDGRLILSTAQEGLIRSARSKDAA</sequence>
<keyword evidence="3" id="KW-0378">Hydrolase</keyword>
<comment type="similarity">
    <text evidence="1">Belongs to the C/M/P thioester hydrolase family.</text>
</comment>
<comment type="subunit">
    <text evidence="2">Homotetramer.</text>
</comment>
<name>A0A0N4VAA2_ENTVE</name>
<dbReference type="InterPro" id="IPR029069">
    <property type="entry name" value="HotDog_dom_sf"/>
</dbReference>
<dbReference type="WBParaSite" id="EVEC_0000738801-mRNA-1">
    <property type="protein sequence ID" value="EVEC_0000738801-mRNA-1"/>
    <property type="gene ID" value="EVEC_0000738801"/>
</dbReference>
<feature type="domain" description="Acyl-CoA thioesterase 2 C-terminal" evidence="5">
    <location>
        <begin position="210"/>
        <end position="326"/>
    </location>
</feature>
<evidence type="ECO:0000256" key="3">
    <source>
        <dbReference type="ARBA" id="ARBA00022801"/>
    </source>
</evidence>
<dbReference type="GO" id="GO:0009062">
    <property type="term" value="P:fatty acid catabolic process"/>
    <property type="evidence" value="ECO:0007669"/>
    <property type="project" value="TreeGrafter"/>
</dbReference>
<dbReference type="FunFam" id="2.40.160.210:FF:000001">
    <property type="entry name" value="Acyl-CoA thioesterase II"/>
    <property type="match status" value="1"/>
</dbReference>
<reference evidence="7" key="1">
    <citation type="submission" date="2017-02" db="UniProtKB">
        <authorList>
            <consortium name="WormBaseParasite"/>
        </authorList>
    </citation>
    <scope>IDENTIFICATION</scope>
</reference>
<dbReference type="InterPro" id="IPR049449">
    <property type="entry name" value="TesB_ACOT8-like_N"/>
</dbReference>
<dbReference type="PANTHER" id="PTHR11066:SF49">
    <property type="entry name" value="ACYL-COA THIOESTERASE II"/>
    <property type="match status" value="1"/>
</dbReference>
<dbReference type="CDD" id="cd03444">
    <property type="entry name" value="Thioesterase_II_repeat1"/>
    <property type="match status" value="1"/>
</dbReference>
<evidence type="ECO:0000256" key="4">
    <source>
        <dbReference type="ARBA" id="ARBA00023098"/>
    </source>
</evidence>
<dbReference type="AlphaFoldDB" id="A0A0N4VAA2"/>
<dbReference type="InterPro" id="IPR003703">
    <property type="entry name" value="Acyl_CoA_thio"/>
</dbReference>
<dbReference type="GO" id="GO:0047617">
    <property type="term" value="F:fatty acyl-CoA hydrolase activity"/>
    <property type="evidence" value="ECO:0007669"/>
    <property type="project" value="InterPro"/>
</dbReference>
<evidence type="ECO:0000259" key="5">
    <source>
        <dbReference type="Pfam" id="PF02551"/>
    </source>
</evidence>
<dbReference type="SUPFAM" id="SSF54637">
    <property type="entry name" value="Thioesterase/thiol ester dehydrase-isomerase"/>
    <property type="match status" value="2"/>
</dbReference>
<protein>
    <submittedName>
        <fullName evidence="7">Acyl-CoA thioesterase II</fullName>
    </submittedName>
</protein>
<dbReference type="InterPro" id="IPR042171">
    <property type="entry name" value="Acyl-CoA_hotdog"/>
</dbReference>
<dbReference type="NCBIfam" id="TIGR00189">
    <property type="entry name" value="tesB"/>
    <property type="match status" value="1"/>
</dbReference>
<dbReference type="Pfam" id="PF02551">
    <property type="entry name" value="Acyl_CoA_thio"/>
    <property type="match status" value="1"/>
</dbReference>
<dbReference type="Gene3D" id="2.40.160.210">
    <property type="entry name" value="Acyl-CoA thioesterase, double hotdog domain"/>
    <property type="match status" value="1"/>
</dbReference>
<dbReference type="InterPro" id="IPR025652">
    <property type="entry name" value="TesB_C"/>
</dbReference>
<dbReference type="GO" id="GO:0006637">
    <property type="term" value="P:acyl-CoA metabolic process"/>
    <property type="evidence" value="ECO:0007669"/>
    <property type="project" value="InterPro"/>
</dbReference>
<keyword evidence="4" id="KW-0443">Lipid metabolism</keyword>
<evidence type="ECO:0000313" key="7">
    <source>
        <dbReference type="WBParaSite" id="EVEC_0000738801-mRNA-1"/>
    </source>
</evidence>